<evidence type="ECO:0000256" key="1">
    <source>
        <dbReference type="SAM" id="MobiDB-lite"/>
    </source>
</evidence>
<dbReference type="EMBL" id="VSRR010104724">
    <property type="protein sequence ID" value="MPC96118.1"/>
    <property type="molecule type" value="Genomic_DNA"/>
</dbReference>
<feature type="region of interest" description="Disordered" evidence="1">
    <location>
        <begin position="23"/>
        <end position="63"/>
    </location>
</feature>
<comment type="caution">
    <text evidence="2">The sequence shown here is derived from an EMBL/GenBank/DDBJ whole genome shotgun (WGS) entry which is preliminary data.</text>
</comment>
<proteinExistence type="predicted"/>
<protein>
    <submittedName>
        <fullName evidence="2">Uncharacterized protein</fullName>
    </submittedName>
</protein>
<sequence length="102" mass="10975">MKNERYPPGHFLPTKPCSKTTLALQTRQSSTFSPTPHTPETLTSAPTLAPHPTPIPAPTPAPIKSLSPIISVVPLTAQPPSPKAQRSCHHHKPHHDTPPDPP</sequence>
<dbReference type="AlphaFoldDB" id="A0A5B7JSQ5"/>
<feature type="region of interest" description="Disordered" evidence="1">
    <location>
        <begin position="75"/>
        <end position="102"/>
    </location>
</feature>
<dbReference type="Proteomes" id="UP000324222">
    <property type="component" value="Unassembled WGS sequence"/>
</dbReference>
<keyword evidence="3" id="KW-1185">Reference proteome</keyword>
<evidence type="ECO:0000313" key="2">
    <source>
        <dbReference type="EMBL" id="MPC96118.1"/>
    </source>
</evidence>
<feature type="compositionally biased region" description="Polar residues" evidence="1">
    <location>
        <begin position="23"/>
        <end position="44"/>
    </location>
</feature>
<organism evidence="2 3">
    <name type="scientific">Portunus trituberculatus</name>
    <name type="common">Swimming crab</name>
    <name type="synonym">Neptunus trituberculatus</name>
    <dbReference type="NCBI Taxonomy" id="210409"/>
    <lineage>
        <taxon>Eukaryota</taxon>
        <taxon>Metazoa</taxon>
        <taxon>Ecdysozoa</taxon>
        <taxon>Arthropoda</taxon>
        <taxon>Crustacea</taxon>
        <taxon>Multicrustacea</taxon>
        <taxon>Malacostraca</taxon>
        <taxon>Eumalacostraca</taxon>
        <taxon>Eucarida</taxon>
        <taxon>Decapoda</taxon>
        <taxon>Pleocyemata</taxon>
        <taxon>Brachyura</taxon>
        <taxon>Eubrachyura</taxon>
        <taxon>Portunoidea</taxon>
        <taxon>Portunidae</taxon>
        <taxon>Portuninae</taxon>
        <taxon>Portunus</taxon>
    </lineage>
</organism>
<name>A0A5B7JSQ5_PORTR</name>
<accession>A0A5B7JSQ5</accession>
<reference evidence="2 3" key="1">
    <citation type="submission" date="2019-05" db="EMBL/GenBank/DDBJ databases">
        <title>Another draft genome of Portunus trituberculatus and its Hox gene families provides insights of decapod evolution.</title>
        <authorList>
            <person name="Jeong J.-H."/>
            <person name="Song I."/>
            <person name="Kim S."/>
            <person name="Choi T."/>
            <person name="Kim D."/>
            <person name="Ryu S."/>
            <person name="Kim W."/>
        </authorList>
    </citation>
    <scope>NUCLEOTIDE SEQUENCE [LARGE SCALE GENOMIC DNA]</scope>
    <source>
        <tissue evidence="2">Muscle</tissue>
    </source>
</reference>
<evidence type="ECO:0000313" key="3">
    <source>
        <dbReference type="Proteomes" id="UP000324222"/>
    </source>
</evidence>
<feature type="compositionally biased region" description="Pro residues" evidence="1">
    <location>
        <begin position="49"/>
        <end position="61"/>
    </location>
</feature>
<gene>
    <name evidence="2" type="ORF">E2C01_091359</name>
</gene>